<dbReference type="Proteomes" id="UP000275408">
    <property type="component" value="Unassembled WGS sequence"/>
</dbReference>
<dbReference type="AlphaFoldDB" id="A0A3M6TG66"/>
<proteinExistence type="predicted"/>
<comment type="caution">
    <text evidence="1">The sequence shown here is derived from an EMBL/GenBank/DDBJ whole genome shotgun (WGS) entry which is preliminary data.</text>
</comment>
<name>A0A3M6TG66_POCDA</name>
<organism evidence="1 2">
    <name type="scientific">Pocillopora damicornis</name>
    <name type="common">Cauliflower coral</name>
    <name type="synonym">Millepora damicornis</name>
    <dbReference type="NCBI Taxonomy" id="46731"/>
    <lineage>
        <taxon>Eukaryota</taxon>
        <taxon>Metazoa</taxon>
        <taxon>Cnidaria</taxon>
        <taxon>Anthozoa</taxon>
        <taxon>Hexacorallia</taxon>
        <taxon>Scleractinia</taxon>
        <taxon>Astrocoeniina</taxon>
        <taxon>Pocilloporidae</taxon>
        <taxon>Pocillopora</taxon>
    </lineage>
</organism>
<evidence type="ECO:0000313" key="2">
    <source>
        <dbReference type="Proteomes" id="UP000275408"/>
    </source>
</evidence>
<keyword evidence="2" id="KW-1185">Reference proteome</keyword>
<sequence>MFEITEKPESMYEAGMSLVRNHTSNKSTKMVDRTSCIGDYRGNNDSVPDSDTGALLGLNRVRGSCYTGNVIQIREALTDYFNSEQGEILIMNKVAMVALLCNLKSTFDTTHDPIGSTESGSLPTVSRLMKETVKTCVVCSLVAYIERTEMVNWVKARQSEHAQVLSLSEEWHQERSPAYQKVKAVTKEGENKTLLERKRQGDFYNLVEELRLGDHEYYFRCLHMSPERFEHLLTLVGPLRRRLLKWENHFCCRMLNCHIAHYPRQTETALYCPSGFVDSMDQTGNIKPGEWRSVVSDTDTGALVGLNRVRGSCYIANGIQIQEALTDYFNFELGEVALAVGICEKYWPSCFIVVDICVIIYA</sequence>
<dbReference type="EMBL" id="RCHS01003646">
    <property type="protein sequence ID" value="RMX40397.1"/>
    <property type="molecule type" value="Genomic_DNA"/>
</dbReference>
<protein>
    <submittedName>
        <fullName evidence="1">Uncharacterized protein</fullName>
    </submittedName>
</protein>
<gene>
    <name evidence="1" type="ORF">pdam_00024604</name>
</gene>
<evidence type="ECO:0000313" key="1">
    <source>
        <dbReference type="EMBL" id="RMX40397.1"/>
    </source>
</evidence>
<accession>A0A3M6TG66</accession>
<reference evidence="1 2" key="1">
    <citation type="journal article" date="2018" name="Sci. Rep.">
        <title>Comparative analysis of the Pocillopora damicornis genome highlights role of immune system in coral evolution.</title>
        <authorList>
            <person name="Cunning R."/>
            <person name="Bay R.A."/>
            <person name="Gillette P."/>
            <person name="Baker A.C."/>
            <person name="Traylor-Knowles N."/>
        </authorList>
    </citation>
    <scope>NUCLEOTIDE SEQUENCE [LARGE SCALE GENOMIC DNA]</scope>
    <source>
        <strain evidence="1">RSMAS</strain>
        <tissue evidence="1">Whole animal</tissue>
    </source>
</reference>